<reference evidence="1 2" key="1">
    <citation type="submission" date="2016-04" db="EMBL/GenBank/DDBJ databases">
        <title>ATOL: Assembling a taxonomically balanced genome-scale reconstruction of the evolutionary history of the Enterobacteriaceae.</title>
        <authorList>
            <person name="Plunkett G.III."/>
            <person name="Neeno-Eckwall E.C."/>
            <person name="Glasner J.D."/>
            <person name="Perna N.T."/>
        </authorList>
    </citation>
    <scope>NUCLEOTIDE SEQUENCE [LARGE SCALE GENOMIC DNA]</scope>
    <source>
        <strain evidence="1 2">ATCC 51602</strain>
    </source>
</reference>
<evidence type="ECO:0000313" key="2">
    <source>
        <dbReference type="Proteomes" id="UP000078407"/>
    </source>
</evidence>
<dbReference type="Proteomes" id="UP000078407">
    <property type="component" value="Unassembled WGS sequence"/>
</dbReference>
<dbReference type="EMBL" id="LXEQ01000045">
    <property type="protein sequence ID" value="OAT26736.1"/>
    <property type="molecule type" value="Genomic_DNA"/>
</dbReference>
<sequence>MDIFGLAKVATGDAFALLDIGVKHNFKTMMTLGDFNFNIDDATYQSIQRSLSWRWVEQQRFGQRDSLQYTGKSTPTISFSGEVYTDNRRISPKVSKMFVGTQPVNELSLLGDVTTPKLLISGTGEILGYWVVSEFSDTADRFLMAGIPKHQQFTMAIKYYGDNIYNP</sequence>
<organism evidence="1 2">
    <name type="scientific">Buttiauxella ferragutiae ATCC 51602</name>
    <dbReference type="NCBI Taxonomy" id="1354252"/>
    <lineage>
        <taxon>Bacteria</taxon>
        <taxon>Pseudomonadati</taxon>
        <taxon>Pseudomonadota</taxon>
        <taxon>Gammaproteobacteria</taxon>
        <taxon>Enterobacterales</taxon>
        <taxon>Enterobacteriaceae</taxon>
        <taxon>Buttiauxella</taxon>
    </lineage>
</organism>
<comment type="caution">
    <text evidence="1">The sequence shown here is derived from an EMBL/GenBank/DDBJ whole genome shotgun (WGS) entry which is preliminary data.</text>
</comment>
<evidence type="ECO:0000313" key="1">
    <source>
        <dbReference type="EMBL" id="OAT26736.1"/>
    </source>
</evidence>
<dbReference type="RefSeq" id="WP_083963352.1">
    <property type="nucleotide sequence ID" value="NZ_LXEQ01000045.1"/>
</dbReference>
<gene>
    <name evidence="1" type="ORF">M976_02897</name>
</gene>
<dbReference type="InterPro" id="IPR009734">
    <property type="entry name" value="Myoviridae_GpU"/>
</dbReference>
<accession>A0ABX2W741</accession>
<proteinExistence type="predicted"/>
<protein>
    <submittedName>
        <fullName evidence="1">Phage tail protein</fullName>
    </submittedName>
</protein>
<name>A0ABX2W741_9ENTR</name>
<dbReference type="Pfam" id="PF06995">
    <property type="entry name" value="Phage_P2_GpU"/>
    <property type="match status" value="1"/>
</dbReference>
<keyword evidence="2" id="KW-1185">Reference proteome</keyword>